<feature type="region of interest" description="Disordered" evidence="1">
    <location>
        <begin position="79"/>
        <end position="201"/>
    </location>
</feature>
<dbReference type="GO" id="GO:0000981">
    <property type="term" value="F:DNA-binding transcription factor activity, RNA polymerase II-specific"/>
    <property type="evidence" value="ECO:0007669"/>
    <property type="project" value="InterPro"/>
</dbReference>
<dbReference type="GO" id="GO:0008270">
    <property type="term" value="F:zinc ion binding"/>
    <property type="evidence" value="ECO:0007669"/>
    <property type="project" value="InterPro"/>
</dbReference>
<accession>A0A4V1C5V2</accession>
<gene>
    <name evidence="2" type="ORF">PoMZ_02609</name>
</gene>
<sequence>MLLGPEKPALPELDDQLRRSACDRCRCQKLRCERPSGPPDPSSETATRDGSDGGRSSTGAPLVSCLRCQRVGATCTTSFQQRPGRPRLLDSSSLRGTGTRRARAKQVAAQANRTDTSHHGQPHCQQQSNAAAAACPSRHDGLRAEEEPCQAAQVQQVTSPRPAEGQQSHPSGFSSPIDPFPSPRPRTSEGSRTTPSDEDHSGFWGSCLQCMSPSWDLGGEDFPNLFTTDMEILRMDGTGVPAPANDADANVVQNMPPDAETHPPQGADWRGLCRQLADLSHALSQDVQYLSSSPPSSSPGAEVGLGHDGASCIQRAFKFLEMLKSLTEDLRTRTRQSLKARSQAEALLTPNSDGRSSSVSTSKETFPPVESSAATEVCPPAGHHLDKITTLHIVTAYVCLKQILISTLRSILASVACQQNATGPGPVTPSMGNRRWPDVGVEGLAGDGERFLRMRLLAETCLHVATGIHRRFELLAAAVKKTLGFSLSGPLMMVSGSGSCSCGECDADIRTVRLLCRQVLFFIDEHAW</sequence>
<evidence type="ECO:0000256" key="1">
    <source>
        <dbReference type="SAM" id="MobiDB-lite"/>
    </source>
</evidence>
<feature type="compositionally biased region" description="Polar residues" evidence="1">
    <location>
        <begin position="349"/>
        <end position="364"/>
    </location>
</feature>
<evidence type="ECO:0000313" key="2">
    <source>
        <dbReference type="EMBL" id="QBZ57675.1"/>
    </source>
</evidence>
<dbReference type="AlphaFoldDB" id="A0A4V1C5V2"/>
<feature type="region of interest" description="Disordered" evidence="1">
    <location>
        <begin position="337"/>
        <end position="375"/>
    </location>
</feature>
<dbReference type="EMBL" id="CP034205">
    <property type="protein sequence ID" value="QBZ57675.1"/>
    <property type="molecule type" value="Genomic_DNA"/>
</dbReference>
<feature type="compositionally biased region" description="Polar residues" evidence="1">
    <location>
        <begin position="152"/>
        <end position="174"/>
    </location>
</feature>
<organism evidence="2 3">
    <name type="scientific">Pyricularia oryzae</name>
    <name type="common">Rice blast fungus</name>
    <name type="synonym">Magnaporthe oryzae</name>
    <dbReference type="NCBI Taxonomy" id="318829"/>
    <lineage>
        <taxon>Eukaryota</taxon>
        <taxon>Fungi</taxon>
        <taxon>Dikarya</taxon>
        <taxon>Ascomycota</taxon>
        <taxon>Pezizomycotina</taxon>
        <taxon>Sordariomycetes</taxon>
        <taxon>Sordariomycetidae</taxon>
        <taxon>Magnaporthales</taxon>
        <taxon>Pyriculariaceae</taxon>
        <taxon>Pyricularia</taxon>
    </lineage>
</organism>
<name>A0A4V1C5V2_PYROR</name>
<proteinExistence type="predicted"/>
<feature type="compositionally biased region" description="Basic and acidic residues" evidence="1">
    <location>
        <begin position="137"/>
        <end position="146"/>
    </location>
</feature>
<dbReference type="Proteomes" id="UP000294847">
    <property type="component" value="Chromosome 2"/>
</dbReference>
<evidence type="ECO:0000313" key="3">
    <source>
        <dbReference type="Proteomes" id="UP000294847"/>
    </source>
</evidence>
<dbReference type="Gene3D" id="4.10.240.10">
    <property type="entry name" value="Zn(2)-C6 fungal-type DNA-binding domain"/>
    <property type="match status" value="1"/>
</dbReference>
<protein>
    <submittedName>
        <fullName evidence="2">Uncharacterized protein</fullName>
    </submittedName>
</protein>
<reference evidence="2 3" key="1">
    <citation type="journal article" date="2019" name="Mol. Biol. Evol.">
        <title>Blast fungal genomes show frequent chromosomal changes, gene gains and losses, and effector gene turnover.</title>
        <authorList>
            <person name="Gomez Luciano L.B."/>
            <person name="Jason Tsai I."/>
            <person name="Chuma I."/>
            <person name="Tosa Y."/>
            <person name="Chen Y.H."/>
            <person name="Li J.Y."/>
            <person name="Li M.Y."/>
            <person name="Jade Lu M.Y."/>
            <person name="Nakayashiki H."/>
            <person name="Li W.H."/>
        </authorList>
    </citation>
    <scope>NUCLEOTIDE SEQUENCE [LARGE SCALE GENOMIC DNA]</scope>
    <source>
        <strain evidence="2">MZ5-1-6</strain>
    </source>
</reference>
<dbReference type="InterPro" id="IPR036864">
    <property type="entry name" value="Zn2-C6_fun-type_DNA-bd_sf"/>
</dbReference>
<feature type="region of interest" description="Disordered" evidence="1">
    <location>
        <begin position="31"/>
        <end position="60"/>
    </location>
</feature>